<evidence type="ECO:0000256" key="2">
    <source>
        <dbReference type="ARBA" id="ARBA00022553"/>
    </source>
</evidence>
<feature type="domain" description="Carrier" evidence="3">
    <location>
        <begin position="1"/>
        <end position="62"/>
    </location>
</feature>
<protein>
    <recommendedName>
        <fullName evidence="3">Carrier domain-containing protein</fullName>
    </recommendedName>
</protein>
<proteinExistence type="predicted"/>
<keyword evidence="5" id="KW-1185">Reference proteome</keyword>
<feature type="non-terminal residue" evidence="4">
    <location>
        <position position="1"/>
    </location>
</feature>
<name>A0ABW8ICS6_9GAMM</name>
<dbReference type="Gene3D" id="1.10.1200.10">
    <property type="entry name" value="ACP-like"/>
    <property type="match status" value="1"/>
</dbReference>
<dbReference type="RefSeq" id="WP_404559208.1">
    <property type="nucleotide sequence ID" value="NZ_JADIKI010000001.1"/>
</dbReference>
<dbReference type="InterPro" id="IPR036736">
    <property type="entry name" value="ACP-like_sf"/>
</dbReference>
<dbReference type="PROSITE" id="PS00012">
    <property type="entry name" value="PHOSPHOPANTETHEINE"/>
    <property type="match status" value="1"/>
</dbReference>
<dbReference type="InterPro" id="IPR009081">
    <property type="entry name" value="PP-bd_ACP"/>
</dbReference>
<dbReference type="SUPFAM" id="SSF47336">
    <property type="entry name" value="ACP-like"/>
    <property type="match status" value="1"/>
</dbReference>
<comment type="caution">
    <text evidence="4">The sequence shown here is derived from an EMBL/GenBank/DDBJ whole genome shotgun (WGS) entry which is preliminary data.</text>
</comment>
<organism evidence="4 5">
    <name type="scientific">Dyella humi</name>
    <dbReference type="NCBI Taxonomy" id="1770547"/>
    <lineage>
        <taxon>Bacteria</taxon>
        <taxon>Pseudomonadati</taxon>
        <taxon>Pseudomonadota</taxon>
        <taxon>Gammaproteobacteria</taxon>
        <taxon>Lysobacterales</taxon>
        <taxon>Rhodanobacteraceae</taxon>
        <taxon>Dyella</taxon>
    </lineage>
</organism>
<dbReference type="EMBL" id="JADIKI010000001">
    <property type="protein sequence ID" value="MFK2852978.1"/>
    <property type="molecule type" value="Genomic_DNA"/>
</dbReference>
<accession>A0ABW8ICS6</accession>
<dbReference type="PANTHER" id="PTHR45527">
    <property type="entry name" value="NONRIBOSOMAL PEPTIDE SYNTHETASE"/>
    <property type="match status" value="1"/>
</dbReference>
<dbReference type="Pfam" id="PF00550">
    <property type="entry name" value="PP-binding"/>
    <property type="match status" value="1"/>
</dbReference>
<evidence type="ECO:0000259" key="3">
    <source>
        <dbReference type="PROSITE" id="PS50075"/>
    </source>
</evidence>
<reference evidence="4 5" key="1">
    <citation type="submission" date="2020-10" db="EMBL/GenBank/DDBJ databases">
        <title>Phylogeny of dyella-like bacteria.</title>
        <authorList>
            <person name="Fu J."/>
        </authorList>
    </citation>
    <scope>NUCLEOTIDE SEQUENCE [LARGE SCALE GENOMIC DNA]</scope>
    <source>
        <strain evidence="4 5">DHG40</strain>
    </source>
</reference>
<sequence length="66" mass="7659">WSELLGVERIGRHDHFFELGGHSLLVIRMIERLRKAGFDVTVRTLFTHPTLCALSESCEEMDEFLL</sequence>
<evidence type="ECO:0000313" key="4">
    <source>
        <dbReference type="EMBL" id="MFK2852978.1"/>
    </source>
</evidence>
<evidence type="ECO:0000256" key="1">
    <source>
        <dbReference type="ARBA" id="ARBA00022450"/>
    </source>
</evidence>
<gene>
    <name evidence="4" type="ORF">ISP18_00005</name>
</gene>
<dbReference type="PROSITE" id="PS50075">
    <property type="entry name" value="CARRIER"/>
    <property type="match status" value="1"/>
</dbReference>
<keyword evidence="2" id="KW-0597">Phosphoprotein</keyword>
<keyword evidence="1" id="KW-0596">Phosphopantetheine</keyword>
<dbReference type="PANTHER" id="PTHR45527:SF1">
    <property type="entry name" value="FATTY ACID SYNTHASE"/>
    <property type="match status" value="1"/>
</dbReference>
<dbReference type="Proteomes" id="UP001620409">
    <property type="component" value="Unassembled WGS sequence"/>
</dbReference>
<evidence type="ECO:0000313" key="5">
    <source>
        <dbReference type="Proteomes" id="UP001620409"/>
    </source>
</evidence>
<dbReference type="InterPro" id="IPR006162">
    <property type="entry name" value="Ppantetheine_attach_site"/>
</dbReference>